<accession>A0ABN6FH11</accession>
<keyword evidence="1" id="KW-0472">Membrane</keyword>
<dbReference type="RefSeq" id="WP_229232104.1">
    <property type="nucleotide sequence ID" value="NZ_AP024525.1"/>
</dbReference>
<dbReference type="EMBL" id="AP024525">
    <property type="protein sequence ID" value="BCT75346.1"/>
    <property type="molecule type" value="Genomic_DNA"/>
</dbReference>
<evidence type="ECO:0000313" key="3">
    <source>
        <dbReference type="EMBL" id="BCT75346.1"/>
    </source>
</evidence>
<feature type="transmembrane region" description="Helical" evidence="1">
    <location>
        <begin position="21"/>
        <end position="42"/>
    </location>
</feature>
<reference evidence="3 4" key="1">
    <citation type="journal article" date="2021" name="J. Biosci. Bioeng.">
        <title>Identification and characterization of a chc gene cluster responsible for the aromatization pathway of cyclohexanecarboxylate degradation in Sinomonas cyclohexanicum ATCC 51369.</title>
        <authorList>
            <person name="Yamamoto T."/>
            <person name="Hasegawa Y."/>
            <person name="Lau P.C.K."/>
            <person name="Iwaki H."/>
        </authorList>
    </citation>
    <scope>NUCLEOTIDE SEQUENCE [LARGE SCALE GENOMIC DNA]</scope>
    <source>
        <strain evidence="3 4">ATCC 51369</strain>
    </source>
</reference>
<feature type="domain" description="SHOCT" evidence="2">
    <location>
        <begin position="77"/>
        <end position="102"/>
    </location>
</feature>
<protein>
    <recommendedName>
        <fullName evidence="2">SHOCT domain-containing protein</fullName>
    </recommendedName>
</protein>
<gene>
    <name evidence="3" type="ORF">SCMU_11880</name>
</gene>
<evidence type="ECO:0000259" key="2">
    <source>
        <dbReference type="Pfam" id="PF09851"/>
    </source>
</evidence>
<evidence type="ECO:0000256" key="1">
    <source>
        <dbReference type="SAM" id="Phobius"/>
    </source>
</evidence>
<sequence length="113" mass="12776">MLTVLDATTAADPTIHWAGPWFPWFLIFPLFWILALALFFAVGRRFWWGRRGQGADTGRFGPGRGYSGAVPNGPAAAEEILRERYARGDIDETEYRQRLEVLRGAEPGPYYQA</sequence>
<dbReference type="Proteomes" id="UP001319861">
    <property type="component" value="Chromosome"/>
</dbReference>
<dbReference type="InterPro" id="IPR018649">
    <property type="entry name" value="SHOCT"/>
</dbReference>
<keyword evidence="4" id="KW-1185">Reference proteome</keyword>
<name>A0ABN6FH11_SINCY</name>
<proteinExistence type="predicted"/>
<organism evidence="3 4">
    <name type="scientific">Sinomonas cyclohexanicum</name>
    <name type="common">Corynebacterium cyclohexanicum</name>
    <dbReference type="NCBI Taxonomy" id="322009"/>
    <lineage>
        <taxon>Bacteria</taxon>
        <taxon>Bacillati</taxon>
        <taxon>Actinomycetota</taxon>
        <taxon>Actinomycetes</taxon>
        <taxon>Micrococcales</taxon>
        <taxon>Micrococcaceae</taxon>
        <taxon>Sinomonas</taxon>
    </lineage>
</organism>
<dbReference type="Pfam" id="PF09851">
    <property type="entry name" value="SHOCT"/>
    <property type="match status" value="1"/>
</dbReference>
<evidence type="ECO:0000313" key="4">
    <source>
        <dbReference type="Proteomes" id="UP001319861"/>
    </source>
</evidence>
<keyword evidence="1" id="KW-0812">Transmembrane</keyword>
<keyword evidence="1" id="KW-1133">Transmembrane helix</keyword>